<evidence type="ECO:0000256" key="2">
    <source>
        <dbReference type="SAM" id="Phobius"/>
    </source>
</evidence>
<reference evidence="4" key="1">
    <citation type="submission" date="2017-09" db="EMBL/GenBank/DDBJ databases">
        <title>Depth-based differentiation of microbial function through sediment-hosted aquifers and enrichment of novel symbionts in the deep terrestrial subsurface.</title>
        <authorList>
            <person name="Probst A.J."/>
            <person name="Ladd B."/>
            <person name="Jarett J.K."/>
            <person name="Geller-Mcgrath D.E."/>
            <person name="Sieber C.M.K."/>
            <person name="Emerson J.B."/>
            <person name="Anantharaman K."/>
            <person name="Thomas B.C."/>
            <person name="Malmstrom R."/>
            <person name="Stieglmeier M."/>
            <person name="Klingl A."/>
            <person name="Woyke T."/>
            <person name="Ryan C.M."/>
            <person name="Banfield J.F."/>
        </authorList>
    </citation>
    <scope>NUCLEOTIDE SEQUENCE [LARGE SCALE GENOMIC DNA]</scope>
</reference>
<name>A0A2M7W313_9BACT</name>
<keyword evidence="2" id="KW-0472">Membrane</keyword>
<accession>A0A2M7W313</accession>
<dbReference type="Proteomes" id="UP000228952">
    <property type="component" value="Unassembled WGS sequence"/>
</dbReference>
<feature type="transmembrane region" description="Helical" evidence="2">
    <location>
        <begin position="12"/>
        <end position="33"/>
    </location>
</feature>
<organism evidence="3 4">
    <name type="scientific">Candidatus Dojkabacteria bacterium CG_4_10_14_0_2_um_filter_Dojkabacteria_WS6_41_15</name>
    <dbReference type="NCBI Taxonomy" id="2014249"/>
    <lineage>
        <taxon>Bacteria</taxon>
        <taxon>Candidatus Dojkabacteria</taxon>
    </lineage>
</organism>
<dbReference type="GO" id="GO:0061630">
    <property type="term" value="F:ubiquitin protein ligase activity"/>
    <property type="evidence" value="ECO:0007669"/>
    <property type="project" value="TreeGrafter"/>
</dbReference>
<proteinExistence type="predicted"/>
<dbReference type="Gene3D" id="2.60.40.10">
    <property type="entry name" value="Immunoglobulins"/>
    <property type="match status" value="2"/>
</dbReference>
<dbReference type="InterPro" id="IPR011042">
    <property type="entry name" value="6-blade_b-propeller_TolB-like"/>
</dbReference>
<dbReference type="GO" id="GO:0000209">
    <property type="term" value="P:protein polyubiquitination"/>
    <property type="evidence" value="ECO:0007669"/>
    <property type="project" value="TreeGrafter"/>
</dbReference>
<gene>
    <name evidence="3" type="ORF">COX64_00635</name>
</gene>
<dbReference type="InterPro" id="IPR050952">
    <property type="entry name" value="TRIM-NHL_E3_ligases"/>
</dbReference>
<feature type="region of interest" description="Disordered" evidence="1">
    <location>
        <begin position="1154"/>
        <end position="1192"/>
    </location>
</feature>
<evidence type="ECO:0000313" key="4">
    <source>
        <dbReference type="Proteomes" id="UP000228952"/>
    </source>
</evidence>
<feature type="transmembrane region" description="Helical" evidence="2">
    <location>
        <begin position="1293"/>
        <end position="1312"/>
    </location>
</feature>
<dbReference type="GO" id="GO:0043161">
    <property type="term" value="P:proteasome-mediated ubiquitin-dependent protein catabolic process"/>
    <property type="evidence" value="ECO:0007669"/>
    <property type="project" value="TreeGrafter"/>
</dbReference>
<dbReference type="GO" id="GO:0008270">
    <property type="term" value="F:zinc ion binding"/>
    <property type="evidence" value="ECO:0007669"/>
    <property type="project" value="UniProtKB-KW"/>
</dbReference>
<evidence type="ECO:0000313" key="3">
    <source>
        <dbReference type="EMBL" id="PJA15529.1"/>
    </source>
</evidence>
<evidence type="ECO:0000256" key="1">
    <source>
        <dbReference type="SAM" id="MobiDB-lite"/>
    </source>
</evidence>
<dbReference type="SUPFAM" id="SSF63829">
    <property type="entry name" value="Calcium-dependent phosphotriesterase"/>
    <property type="match status" value="1"/>
</dbReference>
<sequence>MDFCINMKRLLKITILISLVAIFICGCIISLIYPAAPIYAVSSTNTPASVVVGQKSMVCNGSVNQGDITHAVTSPYGVFLANGKVIVSDAGNNRIQIYNQIPTTNFAKSDVLIGKSDYCTSSANFGGISANSIYTPTNNYYDGQHLFVADVDNNRVLIFNSLPTSNNAPADVVIGQPSFTSNTANNGGISAQSLNKPFSVYSDGTKVFVADMSNHRVLIYNTIPTSNFAAADVVLGQPNFTSNTANNGGRSASSLSSPYVVAVKDDHLFIADMGNHRVLIMNSVPTVNQTPANVVIGQPNMTSGTANNGGISASSLSAPKGITFNGNQLLLSDSTNSRVLIYNAVPTSDFTAANVVIGQPDFVSATGNNGGISAQSLYRPYGISVSDGKLAVTDVFNSRILLFNSVPSDNFTAADVVIGQNDFSSTGAGGGVSANSLSADNGHTSSVVINGNLVVSDENNQRILIFDGIPQTNNPAARTVIGQPDFTSATCNNGGRSNRSICNAQGISTDGTKLFVADTNNNRVLIYNNLPTENFQPADVVIGQPDFISGTGNNGGLSGRTLARPGNVLYYEGKLLVVDLYNSRILVWNTVPTTNFSYADVVIGQPNKTSGTSNNGGRSANTLSYPWGGINIHDGKLFVADTYNNRVLIYNSIPTADNASANIAIGQSDFTSGTANNGGVSNKSLNGPRGIVVDNNENLFIVDAYNHRALMFDHIPTSNFEEATVVFGQPDFVSNTPNPNGVTASSLYYPGGIFIKDRKLFLGDGNQRLLIYDLAPQNTSLQSPAYTNSDSIELTLSADDAKEIKVSESPDLSGASWQTFGASLPFTLSPGDGVKTIYAKFRDYANYEGSVLSTTTTLDSLAPDGTISINTGAMYTNSTSVMLNSNITDATSSVTHMKLSESATFTGASWEAYATSKAFTLTGVDGSETIYAKFKDAAGNVSEVVSDTIVLDTTGPTGNLVINAGSSLTNDRTLSLTLTSTDELSTVAEMMISEDAAFTGASYETYATSRTYELTSTGDGVKTIYVKFKDALGNESAAYSAEIELDTTGPSAPVITKLGLIPNIPNKSKLFYYFTSQVPQIKGTADAGSTVNFKALLGSKIYTTTSDSDGNFTIILSDPVLPRGIVSLSYYATDTVGNKSSIRTLNLVIGEENFPVTPTEGEPTPSVTPEPTVTETPIVTPTPTPTPTTAPTKYTAQIEEGNYLSEFRVRLIDNQGEPLAGIELTLHSAEQKARTDVLGIATFNHVQIAEHQLTFAYKGKEVSREIIVQAPSASAKEVELETITIIVKEGKSFWWYYVAGIVTGAVLLGYFLRRKSTK</sequence>
<dbReference type="PANTHER" id="PTHR24104">
    <property type="entry name" value="E3 UBIQUITIN-PROTEIN LIGASE NHLRC1-RELATED"/>
    <property type="match status" value="1"/>
</dbReference>
<dbReference type="SUPFAM" id="SSF63825">
    <property type="entry name" value="YWTD domain"/>
    <property type="match status" value="3"/>
</dbReference>
<feature type="compositionally biased region" description="Low complexity" evidence="1">
    <location>
        <begin position="1155"/>
        <end position="1179"/>
    </location>
</feature>
<dbReference type="CDD" id="cd05819">
    <property type="entry name" value="NHL"/>
    <property type="match status" value="2"/>
</dbReference>
<keyword evidence="2" id="KW-1133">Transmembrane helix</keyword>
<dbReference type="EMBL" id="PFQB01000014">
    <property type="protein sequence ID" value="PJA15529.1"/>
    <property type="molecule type" value="Genomic_DNA"/>
</dbReference>
<protein>
    <submittedName>
        <fullName evidence="3">Uncharacterized protein</fullName>
    </submittedName>
</protein>
<keyword evidence="2" id="KW-0812">Transmembrane</keyword>
<dbReference type="InterPro" id="IPR013783">
    <property type="entry name" value="Ig-like_fold"/>
</dbReference>
<comment type="caution">
    <text evidence="3">The sequence shown here is derived from an EMBL/GenBank/DDBJ whole genome shotgun (WGS) entry which is preliminary data.</text>
</comment>
<dbReference type="Gene3D" id="2.120.10.30">
    <property type="entry name" value="TolB, C-terminal domain"/>
    <property type="match status" value="4"/>
</dbReference>
<dbReference type="PANTHER" id="PTHR24104:SF25">
    <property type="entry name" value="PROTEIN LIN-41"/>
    <property type="match status" value="1"/>
</dbReference>